<name>A0ABD2WBU7_9HYME</name>
<dbReference type="SUPFAM" id="SSF48452">
    <property type="entry name" value="TPR-like"/>
    <property type="match status" value="1"/>
</dbReference>
<evidence type="ECO:0008006" key="3">
    <source>
        <dbReference type="Google" id="ProtNLM"/>
    </source>
</evidence>
<sequence length="449" mass="52905">MNVHELPTTGLKMECPFTWELDLKLVLNFCKKERTITNDEISPVMSFIDMNTFAYIRSMQGKIVAAEELIEKINATWDNIYENVSEQKVYSIDVLMHIKDATAYYIYSMIGKKDKAKEMESKIKDANNFKSDIEKGTIVGSRAIASGLFYEKSVDTCIKLAKQASSYSPNCALWHYFTAKCLRIKRRYDNFSAMVSEEEKNAFLKCYELSQSLDYRICIARMYKESKNWKKCSEIFNEIYLQKPTRQKVRLILALSFINSKDFSKAKDCLDYIESTVPPEKRSKTYYHYLAKYYEANKDYPKAKENYKIATLQADNFPADIDYLNLIRKTDSKNNYNVIKHLKSMIEKYKDKESFVLQMYLDLATIYLFQNKNLKLAADYFLMAIKMDPCHPQLENFQLPWKHKTKYNIFELISKEILTENENNYGNTLKELKNYCIEYKKRVENNVLD</sequence>
<dbReference type="Gene3D" id="1.25.40.10">
    <property type="entry name" value="Tetratricopeptide repeat domain"/>
    <property type="match status" value="1"/>
</dbReference>
<organism evidence="1 2">
    <name type="scientific">Trichogramma kaykai</name>
    <dbReference type="NCBI Taxonomy" id="54128"/>
    <lineage>
        <taxon>Eukaryota</taxon>
        <taxon>Metazoa</taxon>
        <taxon>Ecdysozoa</taxon>
        <taxon>Arthropoda</taxon>
        <taxon>Hexapoda</taxon>
        <taxon>Insecta</taxon>
        <taxon>Pterygota</taxon>
        <taxon>Neoptera</taxon>
        <taxon>Endopterygota</taxon>
        <taxon>Hymenoptera</taxon>
        <taxon>Apocrita</taxon>
        <taxon>Proctotrupomorpha</taxon>
        <taxon>Chalcidoidea</taxon>
        <taxon>Trichogrammatidae</taxon>
        <taxon>Trichogramma</taxon>
    </lineage>
</organism>
<dbReference type="Proteomes" id="UP001627154">
    <property type="component" value="Unassembled WGS sequence"/>
</dbReference>
<evidence type="ECO:0000313" key="2">
    <source>
        <dbReference type="Proteomes" id="UP001627154"/>
    </source>
</evidence>
<protein>
    <recommendedName>
        <fullName evidence="3">Tetratricopeptide repeat protein</fullName>
    </recommendedName>
</protein>
<keyword evidence="2" id="KW-1185">Reference proteome</keyword>
<dbReference type="AlphaFoldDB" id="A0ABD2WBU7"/>
<comment type="caution">
    <text evidence="1">The sequence shown here is derived from an EMBL/GenBank/DDBJ whole genome shotgun (WGS) entry which is preliminary data.</text>
</comment>
<dbReference type="EMBL" id="JBJJXI010000117">
    <property type="protein sequence ID" value="KAL3390485.1"/>
    <property type="molecule type" value="Genomic_DNA"/>
</dbReference>
<evidence type="ECO:0000313" key="1">
    <source>
        <dbReference type="EMBL" id="KAL3390485.1"/>
    </source>
</evidence>
<reference evidence="1 2" key="1">
    <citation type="journal article" date="2024" name="bioRxiv">
        <title>A reference genome for Trichogramma kaykai: A tiny desert-dwelling parasitoid wasp with competing sex-ratio distorters.</title>
        <authorList>
            <person name="Culotta J."/>
            <person name="Lindsey A.R."/>
        </authorList>
    </citation>
    <scope>NUCLEOTIDE SEQUENCE [LARGE SCALE GENOMIC DNA]</scope>
    <source>
        <strain evidence="1 2">KSX58</strain>
    </source>
</reference>
<gene>
    <name evidence="1" type="ORF">TKK_014643</name>
</gene>
<proteinExistence type="predicted"/>
<accession>A0ABD2WBU7</accession>
<dbReference type="InterPro" id="IPR011990">
    <property type="entry name" value="TPR-like_helical_dom_sf"/>
</dbReference>